<dbReference type="InterPro" id="IPR006036">
    <property type="entry name" value="K_uptake_TrkA"/>
</dbReference>
<dbReference type="PANTHER" id="PTHR43833">
    <property type="entry name" value="POTASSIUM CHANNEL PROTEIN 2-RELATED-RELATED"/>
    <property type="match status" value="1"/>
</dbReference>
<dbReference type="PROSITE" id="PS51201">
    <property type="entry name" value="RCK_N"/>
    <property type="match status" value="2"/>
</dbReference>
<dbReference type="Pfam" id="PF02080">
    <property type="entry name" value="TrkA_C"/>
    <property type="match status" value="2"/>
</dbReference>
<dbReference type="Gene3D" id="3.30.70.1450">
    <property type="entry name" value="Regulator of K+ conductance, C-terminal domain"/>
    <property type="match status" value="2"/>
</dbReference>
<dbReference type="InterPro" id="IPR003148">
    <property type="entry name" value="RCK_N"/>
</dbReference>
<evidence type="ECO:0000256" key="2">
    <source>
        <dbReference type="ARBA" id="ARBA00022448"/>
    </source>
</evidence>
<dbReference type="GO" id="GO:0015079">
    <property type="term" value="F:potassium ion transmembrane transporter activity"/>
    <property type="evidence" value="ECO:0007669"/>
    <property type="project" value="InterPro"/>
</dbReference>
<dbReference type="PROSITE" id="PS51202">
    <property type="entry name" value="RCK_C"/>
    <property type="match status" value="2"/>
</dbReference>
<keyword evidence="6" id="KW-0406">Ion transport</keyword>
<evidence type="ECO:0000259" key="7">
    <source>
        <dbReference type="PROSITE" id="PS51201"/>
    </source>
</evidence>
<accession>J5KDQ5</accession>
<feature type="domain" description="RCK C-terminal" evidence="8">
    <location>
        <begin position="365"/>
        <end position="450"/>
    </location>
</feature>
<dbReference type="Proteomes" id="UP000010116">
    <property type="component" value="Unassembled WGS sequence"/>
</dbReference>
<dbReference type="SUPFAM" id="SSF51735">
    <property type="entry name" value="NAD(P)-binding Rossmann-fold domains"/>
    <property type="match status" value="2"/>
</dbReference>
<dbReference type="PANTHER" id="PTHR43833:SF5">
    <property type="entry name" value="TRK SYSTEM POTASSIUM UPTAKE PROTEIN TRKA"/>
    <property type="match status" value="1"/>
</dbReference>
<dbReference type="SUPFAM" id="SSF116726">
    <property type="entry name" value="TrkA C-terminal domain-like"/>
    <property type="match status" value="2"/>
</dbReference>
<evidence type="ECO:0000256" key="1">
    <source>
        <dbReference type="ARBA" id="ARBA00017378"/>
    </source>
</evidence>
<keyword evidence="2" id="KW-0813">Transport</keyword>
<dbReference type="HOGENOM" id="CLU_046525_0_2_6"/>
<evidence type="ECO:0000313" key="9">
    <source>
        <dbReference type="EMBL" id="EJP73058.1"/>
    </source>
</evidence>
<dbReference type="NCBIfam" id="NF007032">
    <property type="entry name" value="PRK09496.1-4"/>
    <property type="match status" value="1"/>
</dbReference>
<evidence type="ECO:0000259" key="8">
    <source>
        <dbReference type="PROSITE" id="PS51202"/>
    </source>
</evidence>
<dbReference type="AlphaFoldDB" id="J5KDQ5"/>
<evidence type="ECO:0000256" key="4">
    <source>
        <dbReference type="ARBA" id="ARBA00022958"/>
    </source>
</evidence>
<evidence type="ECO:0000256" key="3">
    <source>
        <dbReference type="ARBA" id="ARBA00022538"/>
    </source>
</evidence>
<dbReference type="InterPro" id="IPR036721">
    <property type="entry name" value="RCK_C_sf"/>
</dbReference>
<dbReference type="Gene3D" id="3.40.50.720">
    <property type="entry name" value="NAD(P)-binding Rossmann-like Domain"/>
    <property type="match status" value="2"/>
</dbReference>
<gene>
    <name evidence="9" type="primary">trkA</name>
    <name evidence="9" type="ORF">NT02SARS_1368</name>
</gene>
<dbReference type="InterPro" id="IPR006037">
    <property type="entry name" value="RCK_C"/>
</dbReference>
<dbReference type="GO" id="GO:0005886">
    <property type="term" value="C:plasma membrane"/>
    <property type="evidence" value="ECO:0007669"/>
    <property type="project" value="InterPro"/>
</dbReference>
<feature type="domain" description="RCK N-terminal" evidence="7">
    <location>
        <begin position="229"/>
        <end position="344"/>
    </location>
</feature>
<dbReference type="InterPro" id="IPR036291">
    <property type="entry name" value="NAD(P)-bd_dom_sf"/>
</dbReference>
<dbReference type="NCBIfam" id="NF007039">
    <property type="entry name" value="PRK09496.3-2"/>
    <property type="match status" value="1"/>
</dbReference>
<dbReference type="Pfam" id="PF02254">
    <property type="entry name" value="TrkA_N"/>
    <property type="match status" value="2"/>
</dbReference>
<keyword evidence="5" id="KW-0520">NAD</keyword>
<dbReference type="NCBIfam" id="NF007031">
    <property type="entry name" value="PRK09496.1-2"/>
    <property type="match status" value="1"/>
</dbReference>
<feature type="domain" description="RCK N-terminal" evidence="7">
    <location>
        <begin position="1"/>
        <end position="120"/>
    </location>
</feature>
<sequence>MKIVILGAGRVGSSLAKNLSTSDYEITIIDEQQELLNDLDENYDLGIIKGHASNPKILEKAGLNSDSIVISVTNNDEVNIVSCQLAKEIFKVKKTICRFKDPVYLEYLEKLSSNPVDVAISPENEVTSHLIELINHPGAEQIEEFASGKVKLVSVKAKKSGKLYGRELKHINDDLPEIQTYVPAIYRKNKPFIPSGKDIIKENDEVYFVSSAENIDSIVDEFRDHEESYSRLMIIGGGKIGYSLAKSLEDDFKIKIIEENIERSEEISKKLNKTIVLNGSATDEMLLKSENISNIDVFCALTNDDETNVMSSLLAKKMGAKKTMIILNNPSYLGLVPGFIDIYIAPYRLTVSSVLQDLRESDVAQDVMLKMDSGAEAIEGIVHANEYTSELFGNPVTDISMPEGAAITAIVRHDKVLMPSEEIKLQINDHLIVFLADKSKVKELELLFKN</sequence>
<evidence type="ECO:0000256" key="5">
    <source>
        <dbReference type="ARBA" id="ARBA00023027"/>
    </source>
</evidence>
<dbReference type="NCBIfam" id="NF007030">
    <property type="entry name" value="PRK09496.1-1"/>
    <property type="match status" value="1"/>
</dbReference>
<keyword evidence="3" id="KW-0633">Potassium transport</keyword>
<evidence type="ECO:0000256" key="6">
    <source>
        <dbReference type="ARBA" id="ARBA00023065"/>
    </source>
</evidence>
<reference evidence="9 10" key="1">
    <citation type="journal article" date="2012" name="ISME J.">
        <title>Genomic insights to SAR86, an abundant and uncultivated marine bacterial lineage.</title>
        <authorList>
            <person name="Dupont C.L."/>
            <person name="Rusch D.B."/>
            <person name="Yooseph S."/>
            <person name="Lombardo M.J."/>
            <person name="Richter R.A."/>
            <person name="Valas R."/>
            <person name="Novotny M."/>
            <person name="Yee-Greenbaum J."/>
            <person name="Selengut J.D."/>
            <person name="Haft D.H."/>
            <person name="Halpern A.L."/>
            <person name="Lasken R.S."/>
            <person name="Nealson K."/>
            <person name="Friedman R."/>
            <person name="Venter J.C."/>
        </authorList>
    </citation>
    <scope>NUCLEOTIDE SEQUENCE [LARGE SCALE GENOMIC DNA]</scope>
</reference>
<feature type="domain" description="RCK C-terminal" evidence="8">
    <location>
        <begin position="140"/>
        <end position="224"/>
    </location>
</feature>
<dbReference type="InterPro" id="IPR050721">
    <property type="entry name" value="Trk_Ktr_HKT_K-transport"/>
</dbReference>
<dbReference type="EMBL" id="JH611183">
    <property type="protein sequence ID" value="EJP73058.1"/>
    <property type="molecule type" value="Genomic_DNA"/>
</dbReference>
<proteinExistence type="predicted"/>
<name>J5KDQ5_9GAMM</name>
<dbReference type="PRINTS" id="PR00335">
    <property type="entry name" value="KUPTAKETRKA"/>
</dbReference>
<evidence type="ECO:0000313" key="10">
    <source>
        <dbReference type="Proteomes" id="UP000010116"/>
    </source>
</evidence>
<organism evidence="9 10">
    <name type="scientific">SAR86 cluster bacterium SAR86B</name>
    <dbReference type="NCBI Taxonomy" id="1123867"/>
    <lineage>
        <taxon>Bacteria</taxon>
        <taxon>Pseudomonadati</taxon>
        <taxon>Pseudomonadota</taxon>
        <taxon>Gammaproteobacteria</taxon>
        <taxon>SAR86 cluster</taxon>
    </lineage>
</organism>
<keyword evidence="4" id="KW-0630">Potassium</keyword>
<protein>
    <recommendedName>
        <fullName evidence="1">Trk system potassium uptake protein TrkA</fullName>
    </recommendedName>
</protein>